<dbReference type="InterPro" id="IPR050678">
    <property type="entry name" value="DNA_Partitioning_ATPase"/>
</dbReference>
<name>Q0B0C9_SYNWW</name>
<evidence type="ECO:0000259" key="1">
    <source>
        <dbReference type="Pfam" id="PF13614"/>
    </source>
</evidence>
<proteinExistence type="predicted"/>
<dbReference type="InterPro" id="IPR025669">
    <property type="entry name" value="AAA_dom"/>
</dbReference>
<feature type="domain" description="AAA" evidence="1">
    <location>
        <begin position="3"/>
        <end position="196"/>
    </location>
</feature>
<gene>
    <name evidence="2" type="ordered locus">Swol_0223</name>
</gene>
<dbReference type="eggNOG" id="COG1192">
    <property type="taxonomic scope" value="Bacteria"/>
</dbReference>
<dbReference type="SUPFAM" id="SSF52540">
    <property type="entry name" value="P-loop containing nucleoside triphosphate hydrolases"/>
    <property type="match status" value="1"/>
</dbReference>
<dbReference type="Pfam" id="PF13614">
    <property type="entry name" value="AAA_31"/>
    <property type="match status" value="1"/>
</dbReference>
<dbReference type="KEGG" id="swo:Swol_0223"/>
<dbReference type="CDD" id="cd02042">
    <property type="entry name" value="ParAB_family"/>
    <property type="match status" value="1"/>
</dbReference>
<dbReference type="HOGENOM" id="CLU_037612_4_0_9"/>
<dbReference type="PANTHER" id="PTHR13696:SF52">
    <property type="entry name" value="PARA FAMILY PROTEIN CT_582"/>
    <property type="match status" value="1"/>
</dbReference>
<accession>Q0B0C9</accession>
<dbReference type="AlphaFoldDB" id="Q0B0C9"/>
<reference evidence="3" key="1">
    <citation type="journal article" date="2010" name="Environ. Microbiol.">
        <title>The genome of Syntrophomonas wolfei: new insights into syntrophic metabolism and biohydrogen production.</title>
        <authorList>
            <person name="Sieber J.R."/>
            <person name="Sims D.R."/>
            <person name="Han C."/>
            <person name="Kim E."/>
            <person name="Lykidis A."/>
            <person name="Lapidus A.L."/>
            <person name="McDonnald E."/>
            <person name="Rohlin L."/>
            <person name="Culley D.E."/>
            <person name="Gunsalus R."/>
            <person name="McInerney M.J."/>
        </authorList>
    </citation>
    <scope>NUCLEOTIDE SEQUENCE [LARGE SCALE GENOMIC DNA]</scope>
    <source>
        <strain evidence="3">DSM 2245B / Goettingen</strain>
    </source>
</reference>
<dbReference type="Gene3D" id="3.40.50.300">
    <property type="entry name" value="P-loop containing nucleotide triphosphate hydrolases"/>
    <property type="match status" value="1"/>
</dbReference>
<evidence type="ECO:0000313" key="3">
    <source>
        <dbReference type="Proteomes" id="UP000001968"/>
    </source>
</evidence>
<dbReference type="RefSeq" id="WP_011639684.1">
    <property type="nucleotide sequence ID" value="NC_008346.1"/>
</dbReference>
<dbReference type="EMBL" id="CP000448">
    <property type="protein sequence ID" value="ABI67575.1"/>
    <property type="molecule type" value="Genomic_DNA"/>
</dbReference>
<keyword evidence="3" id="KW-1185">Reference proteome</keyword>
<dbReference type="InterPro" id="IPR027417">
    <property type="entry name" value="P-loop_NTPase"/>
</dbReference>
<dbReference type="STRING" id="335541.Swol_0223"/>
<sequence length="284" mass="31872">MATVISMINLKGGVGKTTLTVAMAEFMAAEYGLKVLVVDLDPQTNATVALINELEWRKRNIRGQTLLNIFLDHLSKYQVFSLEEAIVHNVSNVNGGIEGLDLLPSSIDLIEVHDEFLQAIPSLPINPLHLLDDVLRAALSAYDIVLIDCPPDLGLICQNGLMISDYYIIPTIPDILSTYGIPQIINRIGRLQRENSISIQPLGLVISKYRQQSEIHKNQANLLKIHAPKAGYRQVFNTFIPEGNLAAMVMDYTLHFNSLREKYNYSKYYQIYKALTEEVLSCVQ</sequence>
<evidence type="ECO:0000313" key="2">
    <source>
        <dbReference type="EMBL" id="ABI67575.1"/>
    </source>
</evidence>
<protein>
    <submittedName>
        <fullName evidence="2">Conserved hypothetical regulatory protein</fullName>
    </submittedName>
</protein>
<organism evidence="2 3">
    <name type="scientific">Syntrophomonas wolfei subsp. wolfei (strain DSM 2245B / Goettingen)</name>
    <dbReference type="NCBI Taxonomy" id="335541"/>
    <lineage>
        <taxon>Bacteria</taxon>
        <taxon>Bacillati</taxon>
        <taxon>Bacillota</taxon>
        <taxon>Clostridia</taxon>
        <taxon>Eubacteriales</taxon>
        <taxon>Syntrophomonadaceae</taxon>
        <taxon>Syntrophomonas</taxon>
    </lineage>
</organism>
<dbReference type="Proteomes" id="UP000001968">
    <property type="component" value="Chromosome"/>
</dbReference>
<dbReference type="PANTHER" id="PTHR13696">
    <property type="entry name" value="P-LOOP CONTAINING NUCLEOSIDE TRIPHOSPHATE HYDROLASE"/>
    <property type="match status" value="1"/>
</dbReference>